<dbReference type="Proteomes" id="UP000427769">
    <property type="component" value="Chromosome"/>
</dbReference>
<accession>A0A5K7YYZ9</accession>
<dbReference type="EMBL" id="AP021875">
    <property type="protein sequence ID" value="BBO73838.1"/>
    <property type="molecule type" value="Genomic_DNA"/>
</dbReference>
<name>A0A5K7YYZ9_9BACT</name>
<dbReference type="Pfam" id="PF13690">
    <property type="entry name" value="CheX"/>
    <property type="match status" value="1"/>
</dbReference>
<proteinExistence type="predicted"/>
<dbReference type="AlphaFoldDB" id="A0A5K7YYZ9"/>
<dbReference type="PANTHER" id="PTHR39452">
    <property type="entry name" value="CHEY-P PHOSPHATASE CHEX"/>
    <property type="match status" value="1"/>
</dbReference>
<protein>
    <submittedName>
        <fullName evidence="3">Chemotaxis protein CheX</fullName>
    </submittedName>
</protein>
<dbReference type="CDD" id="cd17906">
    <property type="entry name" value="CheX"/>
    <property type="match status" value="1"/>
</dbReference>
<dbReference type="KEGG" id="dwd:DSCW_12550"/>
<dbReference type="RefSeq" id="WP_155302912.1">
    <property type="nucleotide sequence ID" value="NZ_AP021875.1"/>
</dbReference>
<dbReference type="InterPro" id="IPR038756">
    <property type="entry name" value="CheX-like"/>
</dbReference>
<organism evidence="3 4">
    <name type="scientific">Desulfosarcina widdelii</name>
    <dbReference type="NCBI Taxonomy" id="947919"/>
    <lineage>
        <taxon>Bacteria</taxon>
        <taxon>Pseudomonadati</taxon>
        <taxon>Thermodesulfobacteriota</taxon>
        <taxon>Desulfobacteria</taxon>
        <taxon>Desulfobacterales</taxon>
        <taxon>Desulfosarcinaceae</taxon>
        <taxon>Desulfosarcina</taxon>
    </lineage>
</organism>
<reference evidence="3 4" key="1">
    <citation type="submission" date="2019-11" db="EMBL/GenBank/DDBJ databases">
        <title>Comparative genomics of hydrocarbon-degrading Desulfosarcina strains.</title>
        <authorList>
            <person name="Watanabe M."/>
            <person name="Kojima H."/>
            <person name="Fukui M."/>
        </authorList>
    </citation>
    <scope>NUCLEOTIDE SEQUENCE [LARGE SCALE GENOMIC DNA]</scope>
    <source>
        <strain evidence="3 4">PP31</strain>
    </source>
</reference>
<evidence type="ECO:0000313" key="4">
    <source>
        <dbReference type="Proteomes" id="UP000427769"/>
    </source>
</evidence>
<dbReference type="OrthoDB" id="9790435at2"/>
<evidence type="ECO:0000259" key="2">
    <source>
        <dbReference type="Pfam" id="PF13690"/>
    </source>
</evidence>
<sequence length="153" mass="16205">MDVQYINPFVNAVKNLFNTMIEVPFKLGKPSLKKGNVPSYEISSIIGLSGTVTGCVVINLSKEIALQLVSALIGDEVTELDDDCTDAIGEIANMIAGNAKTDFPSEGTSISVPSVVVGKHKVSYPSGLPIISIPCITDKGELVIDIALKKNNK</sequence>
<keyword evidence="1" id="KW-0145">Chemotaxis</keyword>
<dbReference type="InterPro" id="IPR028976">
    <property type="entry name" value="CheC-like_sf"/>
</dbReference>
<dbReference type="SUPFAM" id="SSF103039">
    <property type="entry name" value="CheC-like"/>
    <property type="match status" value="1"/>
</dbReference>
<keyword evidence="4" id="KW-1185">Reference proteome</keyword>
<gene>
    <name evidence="3" type="primary">cheX</name>
    <name evidence="3" type="ORF">DSCW_12550</name>
</gene>
<dbReference type="GO" id="GO:0006935">
    <property type="term" value="P:chemotaxis"/>
    <property type="evidence" value="ECO:0007669"/>
    <property type="project" value="UniProtKB-KW"/>
</dbReference>
<dbReference type="Gene3D" id="3.40.1550.10">
    <property type="entry name" value="CheC-like"/>
    <property type="match status" value="1"/>
</dbReference>
<evidence type="ECO:0000256" key="1">
    <source>
        <dbReference type="ARBA" id="ARBA00022500"/>
    </source>
</evidence>
<dbReference type="PANTHER" id="PTHR39452:SF1">
    <property type="entry name" value="CHEY-P PHOSPHATASE CHEX"/>
    <property type="match status" value="1"/>
</dbReference>
<evidence type="ECO:0000313" key="3">
    <source>
        <dbReference type="EMBL" id="BBO73838.1"/>
    </source>
</evidence>
<feature type="domain" description="Chemotaxis phosphatase CheX-like" evidence="2">
    <location>
        <begin position="42"/>
        <end position="135"/>
    </location>
</feature>
<dbReference type="InterPro" id="IPR028051">
    <property type="entry name" value="CheX-like_dom"/>
</dbReference>